<reference evidence="1" key="1">
    <citation type="submission" date="2021-05" db="EMBL/GenBank/DDBJ databases">
        <authorList>
            <person name="Scholz U."/>
            <person name="Mascher M."/>
            <person name="Fiebig A."/>
        </authorList>
    </citation>
    <scope>NUCLEOTIDE SEQUENCE [LARGE SCALE GENOMIC DNA]</scope>
</reference>
<sequence>MITPGRISGAAVRTYLLERSRVVQVSESERNYHCFYQLCASEQAAVKYKLAHPRNFNYLNQSHTYELQGVRDADEYLKTRRAMDIVGICFSDQVAIFRTVAAILHLGNIEFSPGKDFDSSAVKDEKSNFHLQMASDLLMVDGSLLFSTLCYRTIKTPEGNIIKAVDSCAAVVGRDTLAKTLYARLFDWLVDNINKSIGQDMESRAQIGVLDIYGFESFRYNSFEQLCINFANEKLQQHFNKHVFKMEQEEYKTEEINWSYIEFVDNQDILDLIEKKPIGIVSLLDEACMLGKSTHETFAMKLFQNFRAHPRLEKPKLSKTDFCLSHFAGKACPVSQSFLWCTKLIYFWTRTEIT</sequence>
<protein>
    <submittedName>
        <fullName evidence="1">Uncharacterized protein</fullName>
    </submittedName>
</protein>
<proteinExistence type="predicted"/>
<accession>A0ACD5YFC5</accession>
<evidence type="ECO:0000313" key="1">
    <source>
        <dbReference type="EnsemblPlants" id="AVESA.00010b.r2.5DG0951560.2.CDS"/>
    </source>
</evidence>
<keyword evidence="2" id="KW-1185">Reference proteome</keyword>
<dbReference type="EnsemblPlants" id="AVESA.00010b.r2.5DG0951560.2">
    <property type="protein sequence ID" value="AVESA.00010b.r2.5DG0951560.2.CDS"/>
    <property type="gene ID" value="AVESA.00010b.r2.5DG0951560"/>
</dbReference>
<name>A0ACD5YFC5_AVESA</name>
<evidence type="ECO:0000313" key="2">
    <source>
        <dbReference type="Proteomes" id="UP001732700"/>
    </source>
</evidence>
<organism evidence="1 2">
    <name type="scientific">Avena sativa</name>
    <name type="common">Oat</name>
    <dbReference type="NCBI Taxonomy" id="4498"/>
    <lineage>
        <taxon>Eukaryota</taxon>
        <taxon>Viridiplantae</taxon>
        <taxon>Streptophyta</taxon>
        <taxon>Embryophyta</taxon>
        <taxon>Tracheophyta</taxon>
        <taxon>Spermatophyta</taxon>
        <taxon>Magnoliopsida</taxon>
        <taxon>Liliopsida</taxon>
        <taxon>Poales</taxon>
        <taxon>Poaceae</taxon>
        <taxon>BOP clade</taxon>
        <taxon>Pooideae</taxon>
        <taxon>Poodae</taxon>
        <taxon>Poeae</taxon>
        <taxon>Poeae Chloroplast Group 1 (Aveneae type)</taxon>
        <taxon>Aveninae</taxon>
        <taxon>Avena</taxon>
    </lineage>
</organism>
<dbReference type="Proteomes" id="UP001732700">
    <property type="component" value="Chromosome 5D"/>
</dbReference>
<reference evidence="1" key="2">
    <citation type="submission" date="2025-09" db="UniProtKB">
        <authorList>
            <consortium name="EnsemblPlants"/>
        </authorList>
    </citation>
    <scope>IDENTIFICATION</scope>
</reference>